<protein>
    <submittedName>
        <fullName evidence="1">Uncharacterized protein</fullName>
    </submittedName>
</protein>
<name>A0A2U2EEN8_9FIRM</name>
<dbReference type="RefSeq" id="WP_109258411.1">
    <property type="nucleotide sequence ID" value="NZ_JRFS01000028.1"/>
</dbReference>
<gene>
    <name evidence="1" type="ORF">LD38_12240</name>
</gene>
<dbReference type="Proteomes" id="UP000245905">
    <property type="component" value="Unassembled WGS sequence"/>
</dbReference>
<comment type="caution">
    <text evidence="1">The sequence shown here is derived from an EMBL/GenBank/DDBJ whole genome shotgun (WGS) entry which is preliminary data.</text>
</comment>
<dbReference type="EMBL" id="JRFS01000028">
    <property type="protein sequence ID" value="PWE82938.1"/>
    <property type="molecule type" value="Genomic_DNA"/>
</dbReference>
<proteinExistence type="predicted"/>
<evidence type="ECO:0000313" key="2">
    <source>
        <dbReference type="Proteomes" id="UP000245905"/>
    </source>
</evidence>
<dbReference type="AlphaFoldDB" id="A0A2U2EEN8"/>
<reference evidence="1 2" key="1">
    <citation type="submission" date="2014-09" db="EMBL/GenBank/DDBJ databases">
        <title>Butyrate-producing bacteria isolated from human gut.</title>
        <authorList>
            <person name="Zhang Q."/>
            <person name="Zhao L."/>
        </authorList>
    </citation>
    <scope>NUCLEOTIDE SEQUENCE [LARGE SCALE GENOMIC DNA]</scope>
    <source>
        <strain evidence="1 2">R22</strain>
    </source>
</reference>
<accession>A0A2U2EEN8</accession>
<evidence type="ECO:0000313" key="1">
    <source>
        <dbReference type="EMBL" id="PWE82938.1"/>
    </source>
</evidence>
<organism evidence="1 2">
    <name type="scientific">Agathobacter rectalis</name>
    <dbReference type="NCBI Taxonomy" id="39491"/>
    <lineage>
        <taxon>Bacteria</taxon>
        <taxon>Bacillati</taxon>
        <taxon>Bacillota</taxon>
        <taxon>Clostridia</taxon>
        <taxon>Lachnospirales</taxon>
        <taxon>Lachnospiraceae</taxon>
        <taxon>Agathobacter</taxon>
    </lineage>
</organism>
<sequence>MWLSYHIPCFYINRGSICACFNKDFKAELLKGLEKEGVTYIKLETVKVKMGDDFVDEEILSFYTDDKNTHEKLQTFLDIFDDAVNKYESDLKQDCYFFEFDGCMLYVYCSGKTTRKRGRISPVIRKLEEVWREHPDLRLGQLLINCAGDKDLFNLEDDELMEALERFGDKSGVLYDSEQQG</sequence>